<keyword evidence="1" id="KW-0812">Transmembrane</keyword>
<sequence>MFYLLAFILALLDPTAFAFGLMFSVVCTMLAFGFFYVNARVVFMVFLIAIMRLVIQTFILPDFGLPAESMPIFTNINSVFKWLDIIMGVAYGLLILLGMVNGRPLTGPSMYEIIQHRTKKSKEKGK</sequence>
<proteinExistence type="predicted"/>
<feature type="transmembrane region" description="Helical" evidence="1">
    <location>
        <begin position="6"/>
        <end position="34"/>
    </location>
</feature>
<comment type="caution">
    <text evidence="2">The sequence shown here is derived from an EMBL/GenBank/DDBJ whole genome shotgun (WGS) entry which is preliminary data.</text>
</comment>
<name>A0A833PJU5_ACIBZ</name>
<evidence type="ECO:0000313" key="2">
    <source>
        <dbReference type="EMBL" id="KAF1028132.1"/>
    </source>
</evidence>
<dbReference type="AlphaFoldDB" id="A0A833PJU5"/>
<dbReference type="EMBL" id="WNDP01000003">
    <property type="protein sequence ID" value="KAF1028132.1"/>
    <property type="molecule type" value="Genomic_DNA"/>
</dbReference>
<organism evidence="2 3">
    <name type="scientific">Acinetobacter bereziniae</name>
    <name type="common">Acinetobacter genomosp. 10</name>
    <dbReference type="NCBI Taxonomy" id="106648"/>
    <lineage>
        <taxon>Bacteria</taxon>
        <taxon>Pseudomonadati</taxon>
        <taxon>Pseudomonadota</taxon>
        <taxon>Gammaproteobacteria</taxon>
        <taxon>Moraxellales</taxon>
        <taxon>Moraxellaceae</taxon>
        <taxon>Acinetobacter</taxon>
    </lineage>
</organism>
<reference evidence="3" key="1">
    <citation type="journal article" date="2020" name="MBio">
        <title>Horizontal gene transfer to a defensive symbiont with a reduced genome amongst a multipartite beetle microbiome.</title>
        <authorList>
            <person name="Waterworth S.C."/>
            <person name="Florez L.V."/>
            <person name="Rees E.R."/>
            <person name="Hertweck C."/>
            <person name="Kaltenpoth M."/>
            <person name="Kwan J.C."/>
        </authorList>
    </citation>
    <scope>NUCLEOTIDE SEQUENCE [LARGE SCALE GENOMIC DNA]</scope>
</reference>
<keyword evidence="1" id="KW-1133">Transmembrane helix</keyword>
<feature type="transmembrane region" description="Helical" evidence="1">
    <location>
        <begin position="79"/>
        <end position="100"/>
    </location>
</feature>
<accession>A0A833PJU5</accession>
<dbReference type="Proteomes" id="UP000490535">
    <property type="component" value="Unassembled WGS sequence"/>
</dbReference>
<evidence type="ECO:0000313" key="3">
    <source>
        <dbReference type="Proteomes" id="UP000490535"/>
    </source>
</evidence>
<feature type="transmembrane region" description="Helical" evidence="1">
    <location>
        <begin position="41"/>
        <end position="59"/>
    </location>
</feature>
<gene>
    <name evidence="2" type="ORF">GAK29_00228</name>
</gene>
<protein>
    <submittedName>
        <fullName evidence="2">Uncharacterized protein</fullName>
    </submittedName>
</protein>
<evidence type="ECO:0000256" key="1">
    <source>
        <dbReference type="SAM" id="Phobius"/>
    </source>
</evidence>
<keyword evidence="1" id="KW-0472">Membrane</keyword>